<dbReference type="InterPro" id="IPR016186">
    <property type="entry name" value="C-type_lectin-like/link_sf"/>
</dbReference>
<gene>
    <name evidence="1" type="ORF">PR048_030692</name>
</gene>
<sequence length="107" mass="12402">MCYSVALLEARWRRCLCVADFENVWIGGWYDEGWSWVSSGEKIPEESDDAGYPPWRYGRSQTRSGCLLLARHVCAKTVFMETDCNRRRGFLCQKGCSLWFLTNDCSL</sequence>
<dbReference type="Gene3D" id="3.10.100.10">
    <property type="entry name" value="Mannose-Binding Protein A, subunit A"/>
    <property type="match status" value="1"/>
</dbReference>
<name>A0ABQ9G9M2_9NEOP</name>
<accession>A0ABQ9G9M2</accession>
<comment type="caution">
    <text evidence="1">The sequence shown here is derived from an EMBL/GenBank/DDBJ whole genome shotgun (WGS) entry which is preliminary data.</text>
</comment>
<organism evidence="1 2">
    <name type="scientific">Dryococelus australis</name>
    <dbReference type="NCBI Taxonomy" id="614101"/>
    <lineage>
        <taxon>Eukaryota</taxon>
        <taxon>Metazoa</taxon>
        <taxon>Ecdysozoa</taxon>
        <taxon>Arthropoda</taxon>
        <taxon>Hexapoda</taxon>
        <taxon>Insecta</taxon>
        <taxon>Pterygota</taxon>
        <taxon>Neoptera</taxon>
        <taxon>Polyneoptera</taxon>
        <taxon>Phasmatodea</taxon>
        <taxon>Verophasmatodea</taxon>
        <taxon>Anareolatae</taxon>
        <taxon>Phasmatidae</taxon>
        <taxon>Eurycanthinae</taxon>
        <taxon>Dryococelus</taxon>
    </lineage>
</organism>
<keyword evidence="2" id="KW-1185">Reference proteome</keyword>
<dbReference type="SUPFAM" id="SSF56436">
    <property type="entry name" value="C-type lectin-like"/>
    <property type="match status" value="1"/>
</dbReference>
<dbReference type="EMBL" id="JARBHB010000014">
    <property type="protein sequence ID" value="KAJ8869124.1"/>
    <property type="molecule type" value="Genomic_DNA"/>
</dbReference>
<protein>
    <recommendedName>
        <fullName evidence="3">C-type lectin domain-containing protein</fullName>
    </recommendedName>
</protein>
<evidence type="ECO:0008006" key="3">
    <source>
        <dbReference type="Google" id="ProtNLM"/>
    </source>
</evidence>
<evidence type="ECO:0000313" key="1">
    <source>
        <dbReference type="EMBL" id="KAJ8869124.1"/>
    </source>
</evidence>
<proteinExistence type="predicted"/>
<dbReference type="Proteomes" id="UP001159363">
    <property type="component" value="Chromosome 13"/>
</dbReference>
<dbReference type="InterPro" id="IPR016187">
    <property type="entry name" value="CTDL_fold"/>
</dbReference>
<reference evidence="1 2" key="1">
    <citation type="submission" date="2023-02" db="EMBL/GenBank/DDBJ databases">
        <title>LHISI_Scaffold_Assembly.</title>
        <authorList>
            <person name="Stuart O.P."/>
            <person name="Cleave R."/>
            <person name="Magrath M.J.L."/>
            <person name="Mikheyev A.S."/>
        </authorList>
    </citation>
    <scope>NUCLEOTIDE SEQUENCE [LARGE SCALE GENOMIC DNA]</scope>
    <source>
        <strain evidence="1">Daus_M_001</strain>
        <tissue evidence="1">Leg muscle</tissue>
    </source>
</reference>
<evidence type="ECO:0000313" key="2">
    <source>
        <dbReference type="Proteomes" id="UP001159363"/>
    </source>
</evidence>